<accession>A0A7Z2VPU4</accession>
<evidence type="ECO:0000256" key="1">
    <source>
        <dbReference type="SAM" id="Phobius"/>
    </source>
</evidence>
<dbReference type="KEGG" id="cheb:HH215_29810"/>
<gene>
    <name evidence="2" type="ORF">HH215_29810</name>
</gene>
<keyword evidence="3" id="KW-1185">Reference proteome</keyword>
<organism evidence="2 3">
    <name type="scientific">Cohnella herbarum</name>
    <dbReference type="NCBI Taxonomy" id="2728023"/>
    <lineage>
        <taxon>Bacteria</taxon>
        <taxon>Bacillati</taxon>
        <taxon>Bacillota</taxon>
        <taxon>Bacilli</taxon>
        <taxon>Bacillales</taxon>
        <taxon>Paenibacillaceae</taxon>
        <taxon>Cohnella</taxon>
    </lineage>
</organism>
<keyword evidence="1" id="KW-0812">Transmembrane</keyword>
<sequence length="197" mass="23024">MFKSLSYQKKIFLSLSVSLFIVLSLINMYFYFRMESIIESNVAQNKQQTTLKLQEQVDRVLNEMDKLSISINASDKIMNVLRDIPDDPSDNYFDENSELSRDIRNTLLSFTSLQPLKGRISIISLYGDYLGVSNKMDSRNVDKTHIRQMPEVRQYFTMKAYKLFLPPHPDEWSETGDTVFSIVRPLRDNYLVWLGRG</sequence>
<dbReference type="Proteomes" id="UP000502248">
    <property type="component" value="Chromosome"/>
</dbReference>
<reference evidence="2 3" key="1">
    <citation type="submission" date="2020-04" db="EMBL/GenBank/DDBJ databases">
        <title>Genome sequencing of novel species.</title>
        <authorList>
            <person name="Heo J."/>
            <person name="Kim S.-J."/>
            <person name="Kim J.-S."/>
            <person name="Hong S.-B."/>
            <person name="Kwon S.-W."/>
        </authorList>
    </citation>
    <scope>NUCLEOTIDE SEQUENCE [LARGE SCALE GENOMIC DNA]</scope>
    <source>
        <strain evidence="2 3">MFER-1</strain>
    </source>
</reference>
<evidence type="ECO:0000313" key="2">
    <source>
        <dbReference type="EMBL" id="QJD86956.1"/>
    </source>
</evidence>
<feature type="transmembrane region" description="Helical" evidence="1">
    <location>
        <begin position="12"/>
        <end position="32"/>
    </location>
</feature>
<keyword evidence="1" id="KW-0472">Membrane</keyword>
<evidence type="ECO:0000313" key="3">
    <source>
        <dbReference type="Proteomes" id="UP000502248"/>
    </source>
</evidence>
<keyword evidence="1" id="KW-1133">Transmembrane helix</keyword>
<protein>
    <submittedName>
        <fullName evidence="2">Uncharacterized protein</fullName>
    </submittedName>
</protein>
<dbReference type="RefSeq" id="WP_169283202.1">
    <property type="nucleotide sequence ID" value="NZ_CP051680.1"/>
</dbReference>
<name>A0A7Z2VPU4_9BACL</name>
<dbReference type="EMBL" id="CP051680">
    <property type="protein sequence ID" value="QJD86956.1"/>
    <property type="molecule type" value="Genomic_DNA"/>
</dbReference>
<dbReference type="AlphaFoldDB" id="A0A7Z2VPU4"/>
<proteinExistence type="predicted"/>